<accession>A0A1G7LS79</accession>
<evidence type="ECO:0000313" key="1">
    <source>
        <dbReference type="EMBL" id="SDF52408.1"/>
    </source>
</evidence>
<sequence>MATSVKMDEETKSRLEELQAEIKLETGRKVTQQELLDRIVTHALATRSEVVDSFRERTVPLSDEEIETFNQGTFDSGTETDEDDIDQLVYEEDHL</sequence>
<gene>
    <name evidence="1" type="ORF">SAMN05216218_1077</name>
</gene>
<dbReference type="AlphaFoldDB" id="A0A1G7LS79"/>
<protein>
    <submittedName>
        <fullName evidence="1">Uncharacterized protein</fullName>
    </submittedName>
</protein>
<evidence type="ECO:0000313" key="2">
    <source>
        <dbReference type="Proteomes" id="UP000199076"/>
    </source>
</evidence>
<dbReference type="OrthoDB" id="194703at2157"/>
<keyword evidence="2" id="KW-1185">Reference proteome</keyword>
<dbReference type="RefSeq" id="WP_092691438.1">
    <property type="nucleotide sequence ID" value="NZ_FNBK01000007.1"/>
</dbReference>
<dbReference type="EMBL" id="FNBK01000007">
    <property type="protein sequence ID" value="SDF52408.1"/>
    <property type="molecule type" value="Genomic_DNA"/>
</dbReference>
<dbReference type="Proteomes" id="UP000199076">
    <property type="component" value="Unassembled WGS sequence"/>
</dbReference>
<reference evidence="2" key="1">
    <citation type="submission" date="2016-10" db="EMBL/GenBank/DDBJ databases">
        <authorList>
            <person name="Varghese N."/>
            <person name="Submissions S."/>
        </authorList>
    </citation>
    <scope>NUCLEOTIDE SEQUENCE [LARGE SCALE GENOMIC DNA]</scope>
    <source>
        <strain evidence="2">IBRC-M 10760</strain>
    </source>
</reference>
<name>A0A1G7LS79_9EURY</name>
<organism evidence="1 2">
    <name type="scientific">Halorientalis regularis</name>
    <dbReference type="NCBI Taxonomy" id="660518"/>
    <lineage>
        <taxon>Archaea</taxon>
        <taxon>Methanobacteriati</taxon>
        <taxon>Methanobacteriota</taxon>
        <taxon>Stenosarchaea group</taxon>
        <taxon>Halobacteria</taxon>
        <taxon>Halobacteriales</taxon>
        <taxon>Haloarculaceae</taxon>
        <taxon>Halorientalis</taxon>
    </lineage>
</organism>
<proteinExistence type="predicted"/>